<dbReference type="AlphaFoldDB" id="A0A382Y639"/>
<dbReference type="Pfam" id="PF02798">
    <property type="entry name" value="GST_N"/>
    <property type="match status" value="1"/>
</dbReference>
<dbReference type="InterPro" id="IPR034345">
    <property type="entry name" value="Gtt2-like_N"/>
</dbReference>
<proteinExistence type="predicted"/>
<dbReference type="CDD" id="cd03051">
    <property type="entry name" value="GST_N_GTT2_like"/>
    <property type="match status" value="1"/>
</dbReference>
<dbReference type="PANTHER" id="PTHR44051:SF8">
    <property type="entry name" value="GLUTATHIONE S-TRANSFERASE GSTA"/>
    <property type="match status" value="1"/>
</dbReference>
<dbReference type="InterPro" id="IPR040079">
    <property type="entry name" value="Glutathione_S-Trfase"/>
</dbReference>
<dbReference type="InterPro" id="IPR036249">
    <property type="entry name" value="Thioredoxin-like_sf"/>
</dbReference>
<feature type="domain" description="GST N-terminal" evidence="1">
    <location>
        <begin position="1"/>
        <end position="81"/>
    </location>
</feature>
<dbReference type="Gene3D" id="1.20.1050.10">
    <property type="match status" value="1"/>
</dbReference>
<protein>
    <recommendedName>
        <fullName evidence="1">GST N-terminal domain-containing protein</fullName>
    </recommendedName>
</protein>
<dbReference type="InterPro" id="IPR004045">
    <property type="entry name" value="Glutathione_S-Trfase_N"/>
</dbReference>
<organism evidence="2">
    <name type="scientific">marine metagenome</name>
    <dbReference type="NCBI Taxonomy" id="408172"/>
    <lineage>
        <taxon>unclassified sequences</taxon>
        <taxon>metagenomes</taxon>
        <taxon>ecological metagenomes</taxon>
    </lineage>
</organism>
<name>A0A382Y639_9ZZZZ</name>
<dbReference type="PROSITE" id="PS50404">
    <property type="entry name" value="GST_NTER"/>
    <property type="match status" value="1"/>
</dbReference>
<dbReference type="SUPFAM" id="SSF52833">
    <property type="entry name" value="Thioredoxin-like"/>
    <property type="match status" value="1"/>
</dbReference>
<dbReference type="Gene3D" id="3.40.30.10">
    <property type="entry name" value="Glutaredoxin"/>
    <property type="match status" value="1"/>
</dbReference>
<feature type="non-terminal residue" evidence="2">
    <location>
        <position position="111"/>
    </location>
</feature>
<reference evidence="2" key="1">
    <citation type="submission" date="2018-05" db="EMBL/GenBank/DDBJ databases">
        <authorList>
            <person name="Lanie J.A."/>
            <person name="Ng W.-L."/>
            <person name="Kazmierczak K.M."/>
            <person name="Andrzejewski T.M."/>
            <person name="Davidsen T.M."/>
            <person name="Wayne K.J."/>
            <person name="Tettelin H."/>
            <person name="Glass J.I."/>
            <person name="Rusch D."/>
            <person name="Podicherti R."/>
            <person name="Tsui H.-C.T."/>
            <person name="Winkler M.E."/>
        </authorList>
    </citation>
    <scope>NUCLEOTIDE SEQUENCE</scope>
</reference>
<sequence>MHLYTQSTSPNGRRVAVVLKEKGLSLPTTEIDLRAGENLLDEFTARNPIGRVPVLETDSGLYLSESIAISRYLESLVSEPNLFGRTGEEQARIEMWNRRAELNLMIPVAQA</sequence>
<accession>A0A382Y639</accession>
<dbReference type="SFLD" id="SFLDS00019">
    <property type="entry name" value="Glutathione_Transferase_(cytos"/>
    <property type="match status" value="1"/>
</dbReference>
<evidence type="ECO:0000313" key="2">
    <source>
        <dbReference type="EMBL" id="SVD78489.1"/>
    </source>
</evidence>
<evidence type="ECO:0000259" key="1">
    <source>
        <dbReference type="PROSITE" id="PS50404"/>
    </source>
</evidence>
<gene>
    <name evidence="2" type="ORF">METZ01_LOCUS431343</name>
</gene>
<dbReference type="EMBL" id="UINC01173081">
    <property type="protein sequence ID" value="SVD78489.1"/>
    <property type="molecule type" value="Genomic_DNA"/>
</dbReference>
<dbReference type="PANTHER" id="PTHR44051">
    <property type="entry name" value="GLUTATHIONE S-TRANSFERASE-RELATED"/>
    <property type="match status" value="1"/>
</dbReference>